<gene>
    <name evidence="1" type="ORF">LCGC14_0522350</name>
</gene>
<organism evidence="1">
    <name type="scientific">marine sediment metagenome</name>
    <dbReference type="NCBI Taxonomy" id="412755"/>
    <lineage>
        <taxon>unclassified sequences</taxon>
        <taxon>metagenomes</taxon>
        <taxon>ecological metagenomes</taxon>
    </lineage>
</organism>
<dbReference type="AlphaFoldDB" id="A0A0F9V6D3"/>
<proteinExistence type="predicted"/>
<protein>
    <submittedName>
        <fullName evidence="1">Uncharacterized protein</fullName>
    </submittedName>
</protein>
<accession>A0A0F9V6D3</accession>
<comment type="caution">
    <text evidence="1">The sequence shown here is derived from an EMBL/GenBank/DDBJ whole genome shotgun (WGS) entry which is preliminary data.</text>
</comment>
<reference evidence="1" key="1">
    <citation type="journal article" date="2015" name="Nature">
        <title>Complex archaea that bridge the gap between prokaryotes and eukaryotes.</title>
        <authorList>
            <person name="Spang A."/>
            <person name="Saw J.H."/>
            <person name="Jorgensen S.L."/>
            <person name="Zaremba-Niedzwiedzka K."/>
            <person name="Martijn J."/>
            <person name="Lind A.E."/>
            <person name="van Eijk R."/>
            <person name="Schleper C."/>
            <person name="Guy L."/>
            <person name="Ettema T.J."/>
        </authorList>
    </citation>
    <scope>NUCLEOTIDE SEQUENCE</scope>
</reference>
<evidence type="ECO:0000313" key="1">
    <source>
        <dbReference type="EMBL" id="KKN61423.1"/>
    </source>
</evidence>
<feature type="non-terminal residue" evidence="1">
    <location>
        <position position="1"/>
    </location>
</feature>
<name>A0A0F9V6D3_9ZZZZ</name>
<sequence>LSLLHYSVSKELEHINNLIKKKGIDLV</sequence>
<dbReference type="EMBL" id="LAZR01000659">
    <property type="protein sequence ID" value="KKN61423.1"/>
    <property type="molecule type" value="Genomic_DNA"/>
</dbReference>